<dbReference type="Proteomes" id="UP000297872">
    <property type="component" value="Unassembled WGS sequence"/>
</dbReference>
<evidence type="ECO:0000313" key="2">
    <source>
        <dbReference type="EMBL" id="TFH84609.1"/>
    </source>
</evidence>
<name>A0A4Y8VVH4_9BACT</name>
<dbReference type="GO" id="GO:0051607">
    <property type="term" value="P:defense response to virus"/>
    <property type="evidence" value="ECO:0007669"/>
    <property type="project" value="UniProtKB-KW"/>
</dbReference>
<dbReference type="OrthoDB" id="1805474at2"/>
<sequence length="236" mass="26936">MKGFQFKIDGNWAHFKKPETNNNPLSHDLIPKTALIGMIGAVLGIEREKMKSLFPQLSEDLLYGVELLKPVKKASCGFTSHTAINPTAIKSPKAFEMLRDVSYKICVGLNGERSQSIFDDFQNAILEGYAVYDPYLGIANCPAELTSISKGEFITMRNGDFKTKGFVIANEHKLKIVGDDFRIGFDKLPTYQNNDFWNLPEKYVNVIYPECSYMLKVEGDYWEYIHDKEIEQWVLI</sequence>
<dbReference type="Pfam" id="PF09704">
    <property type="entry name" value="Cas_Cas5d"/>
    <property type="match status" value="1"/>
</dbReference>
<dbReference type="EMBL" id="SGVY01000001">
    <property type="protein sequence ID" value="TFH84609.1"/>
    <property type="molecule type" value="Genomic_DNA"/>
</dbReference>
<proteinExistence type="predicted"/>
<dbReference type="GO" id="GO:0043571">
    <property type="term" value="P:maintenance of CRISPR repeat elements"/>
    <property type="evidence" value="ECO:0007669"/>
    <property type="project" value="InterPro"/>
</dbReference>
<dbReference type="NCBIfam" id="TIGR02593">
    <property type="entry name" value="CRISPR_cas5"/>
    <property type="match status" value="1"/>
</dbReference>
<keyword evidence="3" id="KW-1185">Reference proteome</keyword>
<evidence type="ECO:0000313" key="3">
    <source>
        <dbReference type="Proteomes" id="UP000297872"/>
    </source>
</evidence>
<keyword evidence="1" id="KW-0051">Antiviral defense</keyword>
<reference evidence="2 3" key="1">
    <citation type="submission" date="2019-02" db="EMBL/GenBank/DDBJ databases">
        <title>Draft Genome Sequence of the Prevotella sp. BCRC 81118, Isolated from Human Feces.</title>
        <authorList>
            <person name="Huang C.-H."/>
        </authorList>
    </citation>
    <scope>NUCLEOTIDE SEQUENCE [LARGE SCALE GENOMIC DNA]</scope>
    <source>
        <strain evidence="2 3">BCRC 81118</strain>
    </source>
</reference>
<evidence type="ECO:0000256" key="1">
    <source>
        <dbReference type="ARBA" id="ARBA00023118"/>
    </source>
</evidence>
<organism evidence="2 3">
    <name type="scientific">Segatella hominis</name>
    <dbReference type="NCBI Taxonomy" id="2518605"/>
    <lineage>
        <taxon>Bacteria</taxon>
        <taxon>Pseudomonadati</taxon>
        <taxon>Bacteroidota</taxon>
        <taxon>Bacteroidia</taxon>
        <taxon>Bacteroidales</taxon>
        <taxon>Prevotellaceae</taxon>
        <taxon>Segatella</taxon>
    </lineage>
</organism>
<dbReference type="GeneID" id="302993814"/>
<dbReference type="Gene3D" id="3.30.70.2660">
    <property type="match status" value="1"/>
</dbReference>
<accession>A0A4Y8VVH4</accession>
<dbReference type="InterPro" id="IPR021124">
    <property type="entry name" value="CRISPR-assoc_prot_Cas5"/>
</dbReference>
<dbReference type="InterPro" id="IPR013422">
    <property type="entry name" value="CRISPR-assoc_prot_Cas5_N"/>
</dbReference>
<dbReference type="AlphaFoldDB" id="A0A4Y8VVH4"/>
<gene>
    <name evidence="2" type="primary">cas5</name>
    <name evidence="2" type="ORF">EXN75_00690</name>
</gene>
<comment type="caution">
    <text evidence="2">The sequence shown here is derived from an EMBL/GenBank/DDBJ whole genome shotgun (WGS) entry which is preliminary data.</text>
</comment>
<protein>
    <submittedName>
        <fullName evidence="2">CRISPR-associated protein Cas5</fullName>
    </submittedName>
</protein>
<dbReference type="RefSeq" id="WP_134842395.1">
    <property type="nucleotide sequence ID" value="NZ_SGVY01000001.1"/>
</dbReference>